<reference evidence="5" key="1">
    <citation type="submission" date="2023-03" db="EMBL/GenBank/DDBJ databases">
        <title>Edaphobacter sp.</title>
        <authorList>
            <person name="Huber K.J."/>
            <person name="Papendorf J."/>
            <person name="Pilke C."/>
            <person name="Bunk B."/>
            <person name="Sproeer C."/>
            <person name="Pester M."/>
        </authorList>
    </citation>
    <scope>NUCLEOTIDE SEQUENCE</scope>
    <source>
        <strain evidence="5">DSM 110680</strain>
    </source>
</reference>
<dbReference type="PANTHER" id="PTHR30349">
    <property type="entry name" value="PHAGE INTEGRASE-RELATED"/>
    <property type="match status" value="1"/>
</dbReference>
<accession>A0AAU7DLG4</accession>
<evidence type="ECO:0000259" key="4">
    <source>
        <dbReference type="PROSITE" id="PS51898"/>
    </source>
</evidence>
<name>A0AAU7DLG4_9BACT</name>
<keyword evidence="3" id="KW-0233">DNA recombination</keyword>
<dbReference type="InterPro" id="IPR002104">
    <property type="entry name" value="Integrase_catalytic"/>
</dbReference>
<keyword evidence="2" id="KW-0238">DNA-binding</keyword>
<dbReference type="GO" id="GO:0003677">
    <property type="term" value="F:DNA binding"/>
    <property type="evidence" value="ECO:0007669"/>
    <property type="project" value="UniProtKB-KW"/>
</dbReference>
<sequence>MNSPQMTPESQLEETSSAVTKKAIRVREQRYQRGSLAIWKRKTLPNVWMFRYYTQEDGRRVYKRRFVGTVLDFPKQKDAEKAIMQLRVEINEGAQCAPLNIELLAAHYKKEELPRKAYATILGYTEFLDDRIVPKWGTYPLSAIKSIEVEKWLEGLKRKKDGNPVSPATRSKIRNVMSAIFAHAIRYGWATHNPISAVRTSAKRLHDPELLTPEETQVLLMRLDQRERAVVLLDTGTGLRRGEVFELRWRDVDFEAGVANVTRSIYRNVVGDTKTIASRKPVPLHPIVLDELKKWRAESLYQADLDYVFASVQMNGAQPLQPDTLFKRHIRTALEGMGVNKRITWHSFRHGLGTMLRQMKVDVKVAQELLRHANPRITLEFYQQAVTDEKREAQELALKGFLGSTFPSAPMNNQIGVKKEEVMAASL</sequence>
<gene>
    <name evidence="5" type="ORF">P8935_05350</name>
</gene>
<organism evidence="5">
    <name type="scientific">Telmatobacter sp. DSM 110680</name>
    <dbReference type="NCBI Taxonomy" id="3036704"/>
    <lineage>
        <taxon>Bacteria</taxon>
        <taxon>Pseudomonadati</taxon>
        <taxon>Acidobacteriota</taxon>
        <taxon>Terriglobia</taxon>
        <taxon>Terriglobales</taxon>
        <taxon>Acidobacteriaceae</taxon>
        <taxon>Telmatobacter</taxon>
    </lineage>
</organism>
<dbReference type="PANTHER" id="PTHR30349:SF41">
    <property type="entry name" value="INTEGRASE_RECOMBINASE PROTEIN MJ0367-RELATED"/>
    <property type="match status" value="1"/>
</dbReference>
<dbReference type="AlphaFoldDB" id="A0AAU7DLG4"/>
<dbReference type="CDD" id="cd01189">
    <property type="entry name" value="INT_ICEBs1_C_like"/>
    <property type="match status" value="1"/>
</dbReference>
<dbReference type="InterPro" id="IPR010998">
    <property type="entry name" value="Integrase_recombinase_N"/>
</dbReference>
<dbReference type="Gene3D" id="1.10.443.10">
    <property type="entry name" value="Intergrase catalytic core"/>
    <property type="match status" value="1"/>
</dbReference>
<dbReference type="InterPro" id="IPR050090">
    <property type="entry name" value="Tyrosine_recombinase_XerCD"/>
</dbReference>
<protein>
    <submittedName>
        <fullName evidence="5">Site-specific integrase</fullName>
    </submittedName>
</protein>
<dbReference type="RefSeq" id="WP_348263957.1">
    <property type="nucleotide sequence ID" value="NZ_CP121196.1"/>
</dbReference>
<dbReference type="PROSITE" id="PS51898">
    <property type="entry name" value="TYR_RECOMBINASE"/>
    <property type="match status" value="1"/>
</dbReference>
<dbReference type="Gene3D" id="1.10.150.130">
    <property type="match status" value="1"/>
</dbReference>
<feature type="domain" description="Tyr recombinase" evidence="4">
    <location>
        <begin position="206"/>
        <end position="395"/>
    </location>
</feature>
<evidence type="ECO:0000256" key="2">
    <source>
        <dbReference type="ARBA" id="ARBA00023125"/>
    </source>
</evidence>
<comment type="similarity">
    <text evidence="1">Belongs to the 'phage' integrase family.</text>
</comment>
<dbReference type="EMBL" id="CP121196">
    <property type="protein sequence ID" value="XBH18739.1"/>
    <property type="molecule type" value="Genomic_DNA"/>
</dbReference>
<dbReference type="SUPFAM" id="SSF56349">
    <property type="entry name" value="DNA breaking-rejoining enzymes"/>
    <property type="match status" value="1"/>
</dbReference>
<evidence type="ECO:0000313" key="5">
    <source>
        <dbReference type="EMBL" id="XBH18739.1"/>
    </source>
</evidence>
<dbReference type="GO" id="GO:0006310">
    <property type="term" value="P:DNA recombination"/>
    <property type="evidence" value="ECO:0007669"/>
    <property type="project" value="UniProtKB-KW"/>
</dbReference>
<dbReference type="Pfam" id="PF00589">
    <property type="entry name" value="Phage_integrase"/>
    <property type="match status" value="1"/>
</dbReference>
<proteinExistence type="inferred from homology"/>
<dbReference type="GO" id="GO:0015074">
    <property type="term" value="P:DNA integration"/>
    <property type="evidence" value="ECO:0007669"/>
    <property type="project" value="InterPro"/>
</dbReference>
<dbReference type="InterPro" id="IPR011010">
    <property type="entry name" value="DNA_brk_join_enz"/>
</dbReference>
<evidence type="ECO:0000256" key="3">
    <source>
        <dbReference type="ARBA" id="ARBA00023172"/>
    </source>
</evidence>
<dbReference type="InterPro" id="IPR013762">
    <property type="entry name" value="Integrase-like_cat_sf"/>
</dbReference>
<evidence type="ECO:0000256" key="1">
    <source>
        <dbReference type="ARBA" id="ARBA00008857"/>
    </source>
</evidence>